<dbReference type="InterPro" id="IPR001915">
    <property type="entry name" value="Peptidase_M48"/>
</dbReference>
<comment type="subcellular location">
    <subcellularLocation>
        <location evidence="12">Cell inner membrane</location>
        <topology evidence="12">Multi-pass membrane protein</topology>
    </subcellularLocation>
    <subcellularLocation>
        <location evidence="1">Cell membrane</location>
        <topology evidence="1">Multi-pass membrane protein</topology>
    </subcellularLocation>
</comment>
<keyword evidence="4 12" id="KW-0645">Protease</keyword>
<evidence type="ECO:0000256" key="10">
    <source>
        <dbReference type="ARBA" id="ARBA00023049"/>
    </source>
</evidence>
<evidence type="ECO:0000256" key="1">
    <source>
        <dbReference type="ARBA" id="ARBA00004651"/>
    </source>
</evidence>
<dbReference type="KEGG" id="str:Sterm_0368"/>
<keyword evidence="9 12" id="KW-1133">Transmembrane helix</keyword>
<dbReference type="GO" id="GO:0005886">
    <property type="term" value="C:plasma membrane"/>
    <property type="evidence" value="ECO:0007669"/>
    <property type="project" value="UniProtKB-SubCell"/>
</dbReference>
<dbReference type="RefSeq" id="WP_012859851.1">
    <property type="nucleotide sequence ID" value="NC_013517.1"/>
</dbReference>
<dbReference type="GO" id="GO:0006508">
    <property type="term" value="P:proteolysis"/>
    <property type="evidence" value="ECO:0007669"/>
    <property type="project" value="UniProtKB-KW"/>
</dbReference>
<dbReference type="EC" id="3.4.24.-" evidence="12"/>
<feature type="binding site" evidence="12">
    <location>
        <position position="203"/>
    </location>
    <ligand>
        <name>Zn(2+)</name>
        <dbReference type="ChEBI" id="CHEBI:29105"/>
        <note>catalytic</note>
    </ligand>
</feature>
<sequence>MGNQIKTFFLMFILILIFMFIGDFIGGQSGAVIGLVLASGINIFSYWNSDKMVLANYNAQPITENSNPRVYNIVRSLVRNADLPMPKIYLIPEMQPNAFATGRNPEHAAVAVTAGLLETMDDAELSGVIGHELGHVKHRDILISTIAAIFAGAISIMSRFAMYSGSGRRSDNDRGANPFAFLLVLLAPVAAMIVQMSISRKREFLADQFGAEVSGNPLYLRNALQKLEAYGRRVPMQHNNPSYSHMFIVNPLANAGAAFANLFRTHPPTSERIKRLEQMAER</sequence>
<evidence type="ECO:0000256" key="3">
    <source>
        <dbReference type="ARBA" id="ARBA00022475"/>
    </source>
</evidence>
<reference evidence="15" key="1">
    <citation type="submission" date="2009-09" db="EMBL/GenBank/DDBJ databases">
        <title>The complete chromosome of Sebaldella termitidis ATCC 33386.</title>
        <authorList>
            <consortium name="US DOE Joint Genome Institute (JGI-PGF)"/>
            <person name="Lucas S."/>
            <person name="Copeland A."/>
            <person name="Lapidus A."/>
            <person name="Glavina del Rio T."/>
            <person name="Dalin E."/>
            <person name="Tice H."/>
            <person name="Bruce D."/>
            <person name="Goodwin L."/>
            <person name="Pitluck S."/>
            <person name="Kyrpides N."/>
            <person name="Mavromatis K."/>
            <person name="Ivanova N."/>
            <person name="Mikhailova N."/>
            <person name="Sims D."/>
            <person name="Meincke L."/>
            <person name="Brettin T."/>
            <person name="Detter J.C."/>
            <person name="Han C."/>
            <person name="Larimer F."/>
            <person name="Land M."/>
            <person name="Hauser L."/>
            <person name="Markowitz V."/>
            <person name="Cheng J.F."/>
            <person name="Hugenholtz P."/>
            <person name="Woyke T."/>
            <person name="Wu D."/>
            <person name="Eisen J.A."/>
        </authorList>
    </citation>
    <scope>NUCLEOTIDE SEQUENCE [LARGE SCALE GENOMIC DNA]</scope>
    <source>
        <strain evidence="15">ATCC 33386 / NCTC 11300</strain>
    </source>
</reference>
<dbReference type="CDD" id="cd07336">
    <property type="entry name" value="M48B_HtpX_like"/>
    <property type="match status" value="1"/>
</dbReference>
<feature type="transmembrane region" description="Helical" evidence="12">
    <location>
        <begin position="7"/>
        <end position="25"/>
    </location>
</feature>
<feature type="transmembrane region" description="Helical" evidence="12">
    <location>
        <begin position="141"/>
        <end position="163"/>
    </location>
</feature>
<dbReference type="PANTHER" id="PTHR43221:SF1">
    <property type="entry name" value="PROTEASE HTPX"/>
    <property type="match status" value="1"/>
</dbReference>
<keyword evidence="5 12" id="KW-0812">Transmembrane</keyword>
<feature type="binding site" evidence="12">
    <location>
        <position position="135"/>
    </location>
    <ligand>
        <name>Zn(2+)</name>
        <dbReference type="ChEBI" id="CHEBI:29105"/>
        <note>catalytic</note>
    </ligand>
</feature>
<keyword evidence="7 12" id="KW-0378">Hydrolase</keyword>
<comment type="cofactor">
    <cofactor evidence="12">
        <name>Zn(2+)</name>
        <dbReference type="ChEBI" id="CHEBI:29105"/>
    </cofactor>
    <text evidence="12">Binds 1 zinc ion per subunit.</text>
</comment>
<evidence type="ECO:0000256" key="2">
    <source>
        <dbReference type="ARBA" id="ARBA00009779"/>
    </source>
</evidence>
<name>D1ALY4_SEBTE</name>
<dbReference type="PANTHER" id="PTHR43221">
    <property type="entry name" value="PROTEASE HTPX"/>
    <property type="match status" value="1"/>
</dbReference>
<keyword evidence="12" id="KW-0997">Cell inner membrane</keyword>
<dbReference type="InterPro" id="IPR050083">
    <property type="entry name" value="HtpX_protease"/>
</dbReference>
<keyword evidence="6 12" id="KW-0479">Metal-binding</keyword>
<dbReference type="HAMAP" id="MF_00188">
    <property type="entry name" value="Pept_M48_protease_HtpX"/>
    <property type="match status" value="1"/>
</dbReference>
<proteinExistence type="inferred from homology"/>
<reference evidence="14 15" key="2">
    <citation type="journal article" date="2010" name="Stand. Genomic Sci.">
        <title>Complete genome sequence of Sebaldella termitidis type strain (NCTC 11300).</title>
        <authorList>
            <person name="Harmon-Smith M."/>
            <person name="Celia L."/>
            <person name="Chertkov O."/>
            <person name="Lapidus A."/>
            <person name="Copeland A."/>
            <person name="Glavina Del Rio T."/>
            <person name="Nolan M."/>
            <person name="Lucas S."/>
            <person name="Tice H."/>
            <person name="Cheng J.F."/>
            <person name="Han C."/>
            <person name="Detter J.C."/>
            <person name="Bruce D."/>
            <person name="Goodwin L."/>
            <person name="Pitluck S."/>
            <person name="Pati A."/>
            <person name="Liolios K."/>
            <person name="Ivanova N."/>
            <person name="Mavromatis K."/>
            <person name="Mikhailova N."/>
            <person name="Chen A."/>
            <person name="Palaniappan K."/>
            <person name="Land M."/>
            <person name="Hauser L."/>
            <person name="Chang Y.J."/>
            <person name="Jeffries C.D."/>
            <person name="Brettin T."/>
            <person name="Goker M."/>
            <person name="Beck B."/>
            <person name="Bristow J."/>
            <person name="Eisen J.A."/>
            <person name="Markowitz V."/>
            <person name="Hugenholtz P."/>
            <person name="Kyrpides N.C."/>
            <person name="Klenk H.P."/>
            <person name="Chen F."/>
        </authorList>
    </citation>
    <scope>NUCLEOTIDE SEQUENCE [LARGE SCALE GENOMIC DNA]</scope>
    <source>
        <strain evidence="15">ATCC 33386 / NCTC 11300</strain>
    </source>
</reference>
<evidence type="ECO:0000256" key="12">
    <source>
        <dbReference type="HAMAP-Rule" id="MF_00188"/>
    </source>
</evidence>
<evidence type="ECO:0000313" key="15">
    <source>
        <dbReference type="Proteomes" id="UP000000845"/>
    </source>
</evidence>
<feature type="transmembrane region" description="Helical" evidence="12">
    <location>
        <begin position="31"/>
        <end position="47"/>
    </location>
</feature>
<dbReference type="InterPro" id="IPR022919">
    <property type="entry name" value="Pept_M48_protease_HtpX"/>
</dbReference>
<dbReference type="STRING" id="526218.Sterm_0368"/>
<accession>D1ALY4</accession>
<keyword evidence="15" id="KW-1185">Reference proteome</keyword>
<feature type="transmembrane region" description="Helical" evidence="12">
    <location>
        <begin position="175"/>
        <end position="194"/>
    </location>
</feature>
<evidence type="ECO:0000313" key="14">
    <source>
        <dbReference type="EMBL" id="ACZ07252.1"/>
    </source>
</evidence>
<keyword evidence="10 12" id="KW-0482">Metalloprotease</keyword>
<dbReference type="Proteomes" id="UP000000845">
    <property type="component" value="Chromosome"/>
</dbReference>
<dbReference type="EMBL" id="CP001739">
    <property type="protein sequence ID" value="ACZ07252.1"/>
    <property type="molecule type" value="Genomic_DNA"/>
</dbReference>
<evidence type="ECO:0000256" key="4">
    <source>
        <dbReference type="ARBA" id="ARBA00022670"/>
    </source>
</evidence>
<organism evidence="14 15">
    <name type="scientific">Sebaldella termitidis (strain ATCC 33386 / NCTC 11300)</name>
    <dbReference type="NCBI Taxonomy" id="526218"/>
    <lineage>
        <taxon>Bacteria</taxon>
        <taxon>Fusobacteriati</taxon>
        <taxon>Fusobacteriota</taxon>
        <taxon>Fusobacteriia</taxon>
        <taxon>Fusobacteriales</taxon>
        <taxon>Leptotrichiaceae</taxon>
        <taxon>Sebaldella</taxon>
    </lineage>
</organism>
<feature type="binding site" evidence="12">
    <location>
        <position position="131"/>
    </location>
    <ligand>
        <name>Zn(2+)</name>
        <dbReference type="ChEBI" id="CHEBI:29105"/>
        <note>catalytic</note>
    </ligand>
</feature>
<keyword evidence="8 12" id="KW-0862">Zinc</keyword>
<evidence type="ECO:0000256" key="11">
    <source>
        <dbReference type="ARBA" id="ARBA00023136"/>
    </source>
</evidence>
<dbReference type="HOGENOM" id="CLU_042266_3_0_0"/>
<feature type="active site" evidence="12">
    <location>
        <position position="132"/>
    </location>
</feature>
<dbReference type="eggNOG" id="COG0501">
    <property type="taxonomic scope" value="Bacteria"/>
</dbReference>
<evidence type="ECO:0000259" key="13">
    <source>
        <dbReference type="Pfam" id="PF01435"/>
    </source>
</evidence>
<keyword evidence="11 12" id="KW-0472">Membrane</keyword>
<keyword evidence="3 12" id="KW-1003">Cell membrane</keyword>
<dbReference type="AlphaFoldDB" id="D1ALY4"/>
<protein>
    <recommendedName>
        <fullName evidence="12">Protease HtpX homolog</fullName>
        <ecNumber evidence="12">3.4.24.-</ecNumber>
    </recommendedName>
</protein>
<dbReference type="NCBIfam" id="NF002826">
    <property type="entry name" value="PRK03001.1"/>
    <property type="match status" value="1"/>
</dbReference>
<feature type="domain" description="Peptidase M48" evidence="13">
    <location>
        <begin position="66"/>
        <end position="279"/>
    </location>
</feature>
<evidence type="ECO:0000256" key="6">
    <source>
        <dbReference type="ARBA" id="ARBA00022723"/>
    </source>
</evidence>
<evidence type="ECO:0000256" key="8">
    <source>
        <dbReference type="ARBA" id="ARBA00022833"/>
    </source>
</evidence>
<dbReference type="Gene3D" id="3.30.2010.10">
    <property type="entry name" value="Metalloproteases ('zincins'), catalytic domain"/>
    <property type="match status" value="1"/>
</dbReference>
<gene>
    <name evidence="12" type="primary">htpX</name>
    <name evidence="14" type="ordered locus">Sterm_0368</name>
</gene>
<evidence type="ECO:0000256" key="9">
    <source>
        <dbReference type="ARBA" id="ARBA00022989"/>
    </source>
</evidence>
<evidence type="ECO:0000256" key="5">
    <source>
        <dbReference type="ARBA" id="ARBA00022692"/>
    </source>
</evidence>
<comment type="similarity">
    <text evidence="2 12">Belongs to the peptidase M48B family.</text>
</comment>
<dbReference type="GO" id="GO:0004222">
    <property type="term" value="F:metalloendopeptidase activity"/>
    <property type="evidence" value="ECO:0007669"/>
    <property type="project" value="UniProtKB-UniRule"/>
</dbReference>
<dbReference type="GO" id="GO:0008270">
    <property type="term" value="F:zinc ion binding"/>
    <property type="evidence" value="ECO:0007669"/>
    <property type="project" value="UniProtKB-UniRule"/>
</dbReference>
<dbReference type="Pfam" id="PF01435">
    <property type="entry name" value="Peptidase_M48"/>
    <property type="match status" value="1"/>
</dbReference>
<evidence type="ECO:0000256" key="7">
    <source>
        <dbReference type="ARBA" id="ARBA00022801"/>
    </source>
</evidence>